<keyword evidence="3" id="KW-1185">Reference proteome</keyword>
<feature type="non-terminal residue" evidence="2">
    <location>
        <position position="931"/>
    </location>
</feature>
<organism evidence="2 3">
    <name type="scientific">Symbiodinium necroappetens</name>
    <dbReference type="NCBI Taxonomy" id="1628268"/>
    <lineage>
        <taxon>Eukaryota</taxon>
        <taxon>Sar</taxon>
        <taxon>Alveolata</taxon>
        <taxon>Dinophyceae</taxon>
        <taxon>Suessiales</taxon>
        <taxon>Symbiodiniaceae</taxon>
        <taxon>Symbiodinium</taxon>
    </lineage>
</organism>
<evidence type="ECO:0000256" key="1">
    <source>
        <dbReference type="SAM" id="MobiDB-lite"/>
    </source>
</evidence>
<evidence type="ECO:0000313" key="2">
    <source>
        <dbReference type="EMBL" id="CAE7172512.1"/>
    </source>
</evidence>
<evidence type="ECO:0000313" key="3">
    <source>
        <dbReference type="Proteomes" id="UP000601435"/>
    </source>
</evidence>
<accession>A0A812IW04</accession>
<comment type="caution">
    <text evidence="2">The sequence shown here is derived from an EMBL/GenBank/DDBJ whole genome shotgun (WGS) entry which is preliminary data.</text>
</comment>
<reference evidence="2" key="1">
    <citation type="submission" date="2021-02" db="EMBL/GenBank/DDBJ databases">
        <authorList>
            <person name="Dougan E. K."/>
            <person name="Rhodes N."/>
            <person name="Thang M."/>
            <person name="Chan C."/>
        </authorList>
    </citation>
    <scope>NUCLEOTIDE SEQUENCE</scope>
</reference>
<gene>
    <name evidence="2" type="ORF">SNEC2469_LOCUS524</name>
</gene>
<feature type="compositionally biased region" description="Basic and acidic residues" evidence="1">
    <location>
        <begin position="906"/>
        <end position="917"/>
    </location>
</feature>
<dbReference type="EMBL" id="CAJNJA010003070">
    <property type="protein sequence ID" value="CAE7172512.1"/>
    <property type="molecule type" value="Genomic_DNA"/>
</dbReference>
<name>A0A812IW04_9DINO</name>
<dbReference type="Proteomes" id="UP000601435">
    <property type="component" value="Unassembled WGS sequence"/>
</dbReference>
<dbReference type="OrthoDB" id="437762at2759"/>
<feature type="compositionally biased region" description="Basic and acidic residues" evidence="1">
    <location>
        <begin position="413"/>
        <end position="429"/>
    </location>
</feature>
<feature type="region of interest" description="Disordered" evidence="1">
    <location>
        <begin position="856"/>
        <end position="887"/>
    </location>
</feature>
<protein>
    <submittedName>
        <fullName evidence="2">Uncharacterized protein</fullName>
    </submittedName>
</protein>
<proteinExistence type="predicted"/>
<feature type="region of interest" description="Disordered" evidence="1">
    <location>
        <begin position="413"/>
        <end position="435"/>
    </location>
</feature>
<dbReference type="AlphaFoldDB" id="A0A812IW04"/>
<feature type="region of interest" description="Disordered" evidence="1">
    <location>
        <begin position="326"/>
        <end position="345"/>
    </location>
</feature>
<sequence>QYIHASHQGMGKKDKQEQLLFQCFLSGRSWVLGEAQEVRQALSALGEYDLLHTFVAVMSGGLNMAKSVLRLHFSIDPGAYQNLPEPACKQWEVGLMPWYREFHRTDMHSRCRHGMLLARILRGMLGDGLTSGLHEESLDILRLPLPMRGPQAQAIDFDLDQADRADSSCKYRNVVACRLCLYRLCPAPPARSSFDSRRGGSDAEDAVPPPSGRVCGLVGFVAGSIFPESRISGRSELVRMQVNSIAKDDDWVNEFLSYSRPQPVGGEYVMPPEVAKAALEEIYGEGPDLQNIDLDELEEDEDEGPYAYASQRPYNAKEARSEIHEMERMRRKADPSKSPGKTRRKARVRWNMVPGIQKYVGVVPRSIATGTTGTMSSSSYRSHQDVWISGGSVQYDYEDKPWLALAVAKKDSVISNEDKPEKSADDTRSGSKAPPKRFLNNVQVCCALVGCESPLGLKHHFEADSNQKASRCYRRCGIAGLAAGQHVGHHKKAAGGAEGGANPFYPLVLPTAELPENGYGHCYPLHKVFQYFYAGTEKILCSIDDSKTLPGRVGVSICHEAAAAVQLNSDMNKTLSEWQKTRAEGLTERSREILCPRSGGEDALDMHSVFILDNIDLVHACSKGGREGQETKGKECELDYHIRATRSAFFNKQGGTVTGLKSLDDDKKQQMTAIRRKQLALKRQQVPFGPGSLTAADPFFWFCHGDFYLYTFPANQVPRSLLQDPTTVTCRYADFVSRSGTPVRRSDAALPAEAEDAPPSSCLCQPTDMTDHLRKRWEVPVVFPDEQRLLLGDSGWFPGALGFRFVFEASTDSVERYVLLDTMPQASLVYMQHVWRPDKKALKAYPKEARREQGVYKVRKDIHSSESSGEEDDSDASDSKDEEPFTAALRRRLPYFYKRKKGTKCPQKEDGEEDKSGWETVDYMLPPLPGG</sequence>
<feature type="region of interest" description="Disordered" evidence="1">
    <location>
        <begin position="902"/>
        <end position="931"/>
    </location>
</feature>
<feature type="compositionally biased region" description="Basic and acidic residues" evidence="1">
    <location>
        <begin position="326"/>
        <end position="335"/>
    </location>
</feature>